<dbReference type="AlphaFoldDB" id="A0A9X7C6G1"/>
<proteinExistence type="predicted"/>
<dbReference type="Proteomes" id="UP000223834">
    <property type="component" value="Unassembled WGS sequence"/>
</dbReference>
<dbReference type="RefSeq" id="WP_098772003.1">
    <property type="nucleotide sequence ID" value="NZ_NUIQ01000327.1"/>
</dbReference>
<dbReference type="EMBL" id="NUIQ01000327">
    <property type="protein sequence ID" value="PGO61803.1"/>
    <property type="molecule type" value="Genomic_DNA"/>
</dbReference>
<comment type="caution">
    <text evidence="1">The sequence shown here is derived from an EMBL/GenBank/DDBJ whole genome shotgun (WGS) entry which is preliminary data.</text>
</comment>
<name>A0A9X7C6G1_BACCE</name>
<reference evidence="1 2" key="1">
    <citation type="submission" date="2017-09" db="EMBL/GenBank/DDBJ databases">
        <title>Large-scale bioinformatics analysis of Bacillus genomes uncovers conserved roles of natural products in bacterial physiology.</title>
        <authorList>
            <consortium name="Agbiome Team Llc"/>
            <person name="Bleich R.M."/>
            <person name="Grubbs K.J."/>
            <person name="Santa Maria K.C."/>
            <person name="Allen S.E."/>
            <person name="Farag S."/>
            <person name="Shank E.A."/>
            <person name="Bowers A."/>
        </authorList>
    </citation>
    <scope>NUCLEOTIDE SEQUENCE [LARGE SCALE GENOMIC DNA]</scope>
    <source>
        <strain evidence="1 2">AFS049141</strain>
    </source>
</reference>
<evidence type="ECO:0000313" key="2">
    <source>
        <dbReference type="Proteomes" id="UP000223834"/>
    </source>
</evidence>
<organism evidence="1 2">
    <name type="scientific">Bacillus cereus</name>
    <dbReference type="NCBI Taxonomy" id="1396"/>
    <lineage>
        <taxon>Bacteria</taxon>
        <taxon>Bacillati</taxon>
        <taxon>Bacillota</taxon>
        <taxon>Bacilli</taxon>
        <taxon>Bacillales</taxon>
        <taxon>Bacillaceae</taxon>
        <taxon>Bacillus</taxon>
        <taxon>Bacillus cereus group</taxon>
    </lineage>
</organism>
<accession>A0A9X7C6G1</accession>
<sequence length="159" mass="17555">MLRFVNEVRFANESQIDFISEPLTERGFIKVFIQGKLAAEGHDQRLLLRINDEKSSYRSFVHMGGDAGAGEWGDDSGIYLGRNGWNLDATFSAEFTIAVNTENQQVITGSGASVFALGNDTILGYESHGRLVSNDPVSKISFLFTGGQMTGYGKHYIYE</sequence>
<gene>
    <name evidence="1" type="ORF">CN980_29170</name>
</gene>
<evidence type="ECO:0000313" key="1">
    <source>
        <dbReference type="EMBL" id="PGO61803.1"/>
    </source>
</evidence>
<protein>
    <submittedName>
        <fullName evidence="1">Uncharacterized protein</fullName>
    </submittedName>
</protein>